<proteinExistence type="predicted"/>
<organism evidence="1 2">
    <name type="scientific">Brassica cretica</name>
    <name type="common">Mustard</name>
    <dbReference type="NCBI Taxonomy" id="69181"/>
    <lineage>
        <taxon>Eukaryota</taxon>
        <taxon>Viridiplantae</taxon>
        <taxon>Streptophyta</taxon>
        <taxon>Embryophyta</taxon>
        <taxon>Tracheophyta</taxon>
        <taxon>Spermatophyta</taxon>
        <taxon>Magnoliopsida</taxon>
        <taxon>eudicotyledons</taxon>
        <taxon>Gunneridae</taxon>
        <taxon>Pentapetalae</taxon>
        <taxon>rosids</taxon>
        <taxon>malvids</taxon>
        <taxon>Brassicales</taxon>
        <taxon>Brassicaceae</taxon>
        <taxon>Brassiceae</taxon>
        <taxon>Brassica</taxon>
    </lineage>
</organism>
<comment type="caution">
    <text evidence="1">The sequence shown here is derived from an EMBL/GenBank/DDBJ whole genome shotgun (WGS) entry which is preliminary data.</text>
</comment>
<accession>A0ABQ7F5B2</accession>
<protein>
    <submittedName>
        <fullName evidence="1">Uncharacterized protein</fullName>
    </submittedName>
</protein>
<reference evidence="1 2" key="1">
    <citation type="journal article" date="2020" name="BMC Genomics">
        <title>Intraspecific diversification of the crop wild relative Brassica cretica Lam. using demographic model selection.</title>
        <authorList>
            <person name="Kioukis A."/>
            <person name="Michalopoulou V.A."/>
            <person name="Briers L."/>
            <person name="Pirintsos S."/>
            <person name="Studholme D.J."/>
            <person name="Pavlidis P."/>
            <person name="Sarris P.F."/>
        </authorList>
    </citation>
    <scope>NUCLEOTIDE SEQUENCE [LARGE SCALE GENOMIC DNA]</scope>
    <source>
        <strain evidence="2">cv. PFS-1207/04</strain>
    </source>
</reference>
<dbReference type="EMBL" id="QGKV02000297">
    <property type="protein sequence ID" value="KAF3610742.1"/>
    <property type="molecule type" value="Genomic_DNA"/>
</dbReference>
<keyword evidence="2" id="KW-1185">Reference proteome</keyword>
<name>A0ABQ7F5B2_BRACR</name>
<sequence length="137" mass="15377">MFLGIFIGNFRGNEPSENFEEQVPRYIPRNESLGIFRGTCPSVYSEGSFPQNLNPRKIPRNMSLGIFRGMSPSVYSVGIFRGNSEELVFGQLKFQGRGMGMDIIRNRGGNSTRMWDGGTPKLLESREVGSSAFIWTL</sequence>
<evidence type="ECO:0000313" key="2">
    <source>
        <dbReference type="Proteomes" id="UP000266723"/>
    </source>
</evidence>
<dbReference type="Proteomes" id="UP000266723">
    <property type="component" value="Unassembled WGS sequence"/>
</dbReference>
<gene>
    <name evidence="1" type="ORF">DY000_02045124</name>
</gene>
<evidence type="ECO:0000313" key="1">
    <source>
        <dbReference type="EMBL" id="KAF3610742.1"/>
    </source>
</evidence>